<dbReference type="EMBL" id="KZ366819">
    <property type="protein sequence ID" value="PIO57233.1"/>
    <property type="molecule type" value="Genomic_DNA"/>
</dbReference>
<organism evidence="1 2">
    <name type="scientific">Teladorsagia circumcincta</name>
    <name type="common">Brown stomach worm</name>
    <name type="synonym">Ostertagia circumcincta</name>
    <dbReference type="NCBI Taxonomy" id="45464"/>
    <lineage>
        <taxon>Eukaryota</taxon>
        <taxon>Metazoa</taxon>
        <taxon>Ecdysozoa</taxon>
        <taxon>Nematoda</taxon>
        <taxon>Chromadorea</taxon>
        <taxon>Rhabditida</taxon>
        <taxon>Rhabditina</taxon>
        <taxon>Rhabditomorpha</taxon>
        <taxon>Strongyloidea</taxon>
        <taxon>Trichostrongylidae</taxon>
        <taxon>Teladorsagia</taxon>
    </lineage>
</organism>
<accession>A0A2G9TGY3</accession>
<proteinExistence type="predicted"/>
<dbReference type="OrthoDB" id="10031169at2759"/>
<evidence type="ECO:0000313" key="2">
    <source>
        <dbReference type="Proteomes" id="UP000230423"/>
    </source>
</evidence>
<protein>
    <submittedName>
        <fullName evidence="1">Uncharacterized protein</fullName>
    </submittedName>
</protein>
<gene>
    <name evidence="1" type="ORF">TELCIR_21363</name>
</gene>
<dbReference type="AlphaFoldDB" id="A0A2G9TGY3"/>
<reference evidence="1 2" key="1">
    <citation type="submission" date="2015-09" db="EMBL/GenBank/DDBJ databases">
        <title>Draft genome of the parasitic nematode Teladorsagia circumcincta isolate WARC Sus (inbred).</title>
        <authorList>
            <person name="Mitreva M."/>
        </authorList>
    </citation>
    <scope>NUCLEOTIDE SEQUENCE [LARGE SCALE GENOMIC DNA]</scope>
    <source>
        <strain evidence="1 2">S</strain>
    </source>
</reference>
<feature type="non-terminal residue" evidence="1">
    <location>
        <position position="1"/>
    </location>
</feature>
<keyword evidence="2" id="KW-1185">Reference proteome</keyword>
<evidence type="ECO:0000313" key="1">
    <source>
        <dbReference type="EMBL" id="PIO57233.1"/>
    </source>
</evidence>
<sequence>HSISPQGNELLIAEIINFQAIVEAFCKVTNYLRRAIVARAETLIHNKTQLDGVDIPAVEVVFSLNKNFKREKHQWIYSEASKVISLMTQWTGFPYPLEALRIISAPIQASSHSSLGLITLQV</sequence>
<dbReference type="Proteomes" id="UP000230423">
    <property type="component" value="Unassembled WGS sequence"/>
</dbReference>
<name>A0A2G9TGY3_TELCI</name>